<proteinExistence type="predicted"/>
<dbReference type="EMBL" id="CM009290">
    <property type="protein sequence ID" value="PNT52720.1"/>
    <property type="molecule type" value="Genomic_DNA"/>
</dbReference>
<keyword evidence="2" id="KW-1185">Reference proteome</keyword>
<dbReference type="AlphaFoldDB" id="A0A2K2BSG6"/>
<sequence length="132" mass="14931">MPCMQAVYFRCHGDLPKALEHYLECANWQKAHSIFVTSVAHKLFSSADHSEIRRLAIAMEDHKSEIENWDLGAGIYVSFYSIRSSLPDANNIMSELDSLESKNPACRDFLDNLNESLAVLCDQLLGTIMCFD</sequence>
<gene>
    <name evidence="1" type="ORF">POPTR_001G048000</name>
</gene>
<dbReference type="PANTHER" id="PTHR23198">
    <property type="entry name" value="NUCLEOPORIN"/>
    <property type="match status" value="1"/>
</dbReference>
<dbReference type="InParanoid" id="A0A2K2BSG6"/>
<dbReference type="Proteomes" id="UP000006729">
    <property type="component" value="Chromosome 1"/>
</dbReference>
<dbReference type="GO" id="GO:0005643">
    <property type="term" value="C:nuclear pore"/>
    <property type="evidence" value="ECO:0007669"/>
    <property type="project" value="InterPro"/>
</dbReference>
<evidence type="ECO:0008006" key="3">
    <source>
        <dbReference type="Google" id="ProtNLM"/>
    </source>
</evidence>
<dbReference type="PANTHER" id="PTHR23198:SF26">
    <property type="entry name" value="NUCLEAR PORE COMPLEX PROTEIN NUP96"/>
    <property type="match status" value="1"/>
</dbReference>
<accession>A0A2K2BSG6</accession>
<evidence type="ECO:0000313" key="1">
    <source>
        <dbReference type="EMBL" id="PNT52720.1"/>
    </source>
</evidence>
<organism evidence="1 2">
    <name type="scientific">Populus trichocarpa</name>
    <name type="common">Western balsam poplar</name>
    <name type="synonym">Populus balsamifera subsp. trichocarpa</name>
    <dbReference type="NCBI Taxonomy" id="3694"/>
    <lineage>
        <taxon>Eukaryota</taxon>
        <taxon>Viridiplantae</taxon>
        <taxon>Streptophyta</taxon>
        <taxon>Embryophyta</taxon>
        <taxon>Tracheophyta</taxon>
        <taxon>Spermatophyta</taxon>
        <taxon>Magnoliopsida</taxon>
        <taxon>eudicotyledons</taxon>
        <taxon>Gunneridae</taxon>
        <taxon>Pentapetalae</taxon>
        <taxon>rosids</taxon>
        <taxon>fabids</taxon>
        <taxon>Malpighiales</taxon>
        <taxon>Salicaceae</taxon>
        <taxon>Saliceae</taxon>
        <taxon>Populus</taxon>
    </lineage>
</organism>
<reference evidence="1 2" key="1">
    <citation type="journal article" date="2006" name="Science">
        <title>The genome of black cottonwood, Populus trichocarpa (Torr. &amp; Gray).</title>
        <authorList>
            <person name="Tuskan G.A."/>
            <person name="Difazio S."/>
            <person name="Jansson S."/>
            <person name="Bohlmann J."/>
            <person name="Grigoriev I."/>
            <person name="Hellsten U."/>
            <person name="Putnam N."/>
            <person name="Ralph S."/>
            <person name="Rombauts S."/>
            <person name="Salamov A."/>
            <person name="Schein J."/>
            <person name="Sterck L."/>
            <person name="Aerts A."/>
            <person name="Bhalerao R.R."/>
            <person name="Bhalerao R.P."/>
            <person name="Blaudez D."/>
            <person name="Boerjan W."/>
            <person name="Brun A."/>
            <person name="Brunner A."/>
            <person name="Busov V."/>
            <person name="Campbell M."/>
            <person name="Carlson J."/>
            <person name="Chalot M."/>
            <person name="Chapman J."/>
            <person name="Chen G.L."/>
            <person name="Cooper D."/>
            <person name="Coutinho P.M."/>
            <person name="Couturier J."/>
            <person name="Covert S."/>
            <person name="Cronk Q."/>
            <person name="Cunningham R."/>
            <person name="Davis J."/>
            <person name="Degroeve S."/>
            <person name="Dejardin A."/>
            <person name="Depamphilis C."/>
            <person name="Detter J."/>
            <person name="Dirks B."/>
            <person name="Dubchak I."/>
            <person name="Duplessis S."/>
            <person name="Ehlting J."/>
            <person name="Ellis B."/>
            <person name="Gendler K."/>
            <person name="Goodstein D."/>
            <person name="Gribskov M."/>
            <person name="Grimwood J."/>
            <person name="Groover A."/>
            <person name="Gunter L."/>
            <person name="Hamberger B."/>
            <person name="Heinze B."/>
            <person name="Helariutta Y."/>
            <person name="Henrissat B."/>
            <person name="Holligan D."/>
            <person name="Holt R."/>
            <person name="Huang W."/>
            <person name="Islam-Faridi N."/>
            <person name="Jones S."/>
            <person name="Jones-Rhoades M."/>
            <person name="Jorgensen R."/>
            <person name="Joshi C."/>
            <person name="Kangasjarvi J."/>
            <person name="Karlsson J."/>
            <person name="Kelleher C."/>
            <person name="Kirkpatrick R."/>
            <person name="Kirst M."/>
            <person name="Kohler A."/>
            <person name="Kalluri U."/>
            <person name="Larimer F."/>
            <person name="Leebens-Mack J."/>
            <person name="Leple J.C."/>
            <person name="Locascio P."/>
            <person name="Lou Y."/>
            <person name="Lucas S."/>
            <person name="Martin F."/>
            <person name="Montanini B."/>
            <person name="Napoli C."/>
            <person name="Nelson D.R."/>
            <person name="Nelson C."/>
            <person name="Nieminen K."/>
            <person name="Nilsson O."/>
            <person name="Pereda V."/>
            <person name="Peter G."/>
            <person name="Philippe R."/>
            <person name="Pilate G."/>
            <person name="Poliakov A."/>
            <person name="Razumovskaya J."/>
            <person name="Richardson P."/>
            <person name="Rinaldi C."/>
            <person name="Ritland K."/>
            <person name="Rouze P."/>
            <person name="Ryaboy D."/>
            <person name="Schmutz J."/>
            <person name="Schrader J."/>
            <person name="Segerman B."/>
            <person name="Shin H."/>
            <person name="Siddiqui A."/>
            <person name="Sterky F."/>
            <person name="Terry A."/>
            <person name="Tsai C.J."/>
            <person name="Uberbacher E."/>
            <person name="Unneberg P."/>
            <person name="Vahala J."/>
            <person name="Wall K."/>
            <person name="Wessler S."/>
            <person name="Yang G."/>
            <person name="Yin T."/>
            <person name="Douglas C."/>
            <person name="Marra M."/>
            <person name="Sandberg G."/>
            <person name="Van de Peer Y."/>
            <person name="Rokhsar D."/>
        </authorList>
    </citation>
    <scope>NUCLEOTIDE SEQUENCE [LARGE SCALE GENOMIC DNA]</scope>
    <source>
        <strain evidence="2">cv. Nisqually</strain>
    </source>
</reference>
<protein>
    <recommendedName>
        <fullName evidence="3">Nuclear pore complex protein NUP96 C-terminal domain-containing protein</fullName>
    </recommendedName>
</protein>
<dbReference type="InterPro" id="IPR037665">
    <property type="entry name" value="Nucleoporin_S59-like"/>
</dbReference>
<evidence type="ECO:0000313" key="2">
    <source>
        <dbReference type="Proteomes" id="UP000006729"/>
    </source>
</evidence>
<dbReference type="STRING" id="3694.A0A2K2BSG6"/>
<name>A0A2K2BSG6_POPTR</name>